<evidence type="ECO:0000313" key="3">
    <source>
        <dbReference type="Proteomes" id="UP000478052"/>
    </source>
</evidence>
<evidence type="ECO:0000259" key="1">
    <source>
        <dbReference type="SMART" id="SM00597"/>
    </source>
</evidence>
<dbReference type="PANTHER" id="PTHR45749">
    <property type="match status" value="1"/>
</dbReference>
<name>A0A6G0VSM8_APHCR</name>
<dbReference type="OrthoDB" id="10063859at2759"/>
<dbReference type="AlphaFoldDB" id="A0A6G0VSM8"/>
<feature type="domain" description="TTF-type" evidence="1">
    <location>
        <begin position="37"/>
        <end position="119"/>
    </location>
</feature>
<keyword evidence="3" id="KW-1185">Reference proteome</keyword>
<comment type="caution">
    <text evidence="2">The sequence shown here is derived from an EMBL/GenBank/DDBJ whole genome shotgun (WGS) entry which is preliminary data.</text>
</comment>
<proteinExistence type="predicted"/>
<dbReference type="InterPro" id="IPR025398">
    <property type="entry name" value="DUF4371"/>
</dbReference>
<sequence>MHILLNYQQVLLEIQSSLLCSGFGPYQPSNYNFPKVKGRQFRKEWYLKFPWLEYSPSKDSVFCFYCRALPSASCDKAFVTNDFKSWKKMNEYSNNHSKSVGHKESLTKYAGSVISKIDSNHSKVVKENREYIKCLLETILYCAYQGIPIRGHRENEDSENIGNFLELMKLRAKDNNILIQKSFRYVTGTYTNEFINLMAAFVTKNTIKAIQSAGIYSLLIDETQDLARHEQVSFIIRYVDSNLSPHEDFIGFFRTDRTDGESLTNLIKVVLVACHGCTIIQIFSKSKNTIMELGDVKVLALTLVVHV</sequence>
<dbReference type="Pfam" id="PF14291">
    <property type="entry name" value="DUF4371"/>
    <property type="match status" value="1"/>
</dbReference>
<accession>A0A6G0VSM8</accession>
<dbReference type="InterPro" id="IPR006580">
    <property type="entry name" value="Znf_TTF"/>
</dbReference>
<protein>
    <submittedName>
        <fullName evidence="2">Zinc finger MYM-type protein 1-like</fullName>
    </submittedName>
</protein>
<dbReference type="PANTHER" id="PTHR45749:SF21">
    <property type="entry name" value="DUF4371 DOMAIN-CONTAINING PROTEIN"/>
    <property type="match status" value="1"/>
</dbReference>
<organism evidence="2 3">
    <name type="scientific">Aphis craccivora</name>
    <name type="common">Cowpea aphid</name>
    <dbReference type="NCBI Taxonomy" id="307492"/>
    <lineage>
        <taxon>Eukaryota</taxon>
        <taxon>Metazoa</taxon>
        <taxon>Ecdysozoa</taxon>
        <taxon>Arthropoda</taxon>
        <taxon>Hexapoda</taxon>
        <taxon>Insecta</taxon>
        <taxon>Pterygota</taxon>
        <taxon>Neoptera</taxon>
        <taxon>Paraneoptera</taxon>
        <taxon>Hemiptera</taxon>
        <taxon>Sternorrhyncha</taxon>
        <taxon>Aphidomorpha</taxon>
        <taxon>Aphidoidea</taxon>
        <taxon>Aphididae</taxon>
        <taxon>Aphidini</taxon>
        <taxon>Aphis</taxon>
        <taxon>Aphis</taxon>
    </lineage>
</organism>
<gene>
    <name evidence="2" type="ORF">FWK35_00033172</name>
</gene>
<evidence type="ECO:0000313" key="2">
    <source>
        <dbReference type="EMBL" id="KAF0704920.1"/>
    </source>
</evidence>
<reference evidence="2 3" key="1">
    <citation type="submission" date="2019-08" db="EMBL/GenBank/DDBJ databases">
        <title>Whole genome of Aphis craccivora.</title>
        <authorList>
            <person name="Voronova N.V."/>
            <person name="Shulinski R.S."/>
            <person name="Bandarenka Y.V."/>
            <person name="Zhorov D.G."/>
            <person name="Warner D."/>
        </authorList>
    </citation>
    <scope>NUCLEOTIDE SEQUENCE [LARGE SCALE GENOMIC DNA]</scope>
    <source>
        <strain evidence="2">180601</strain>
        <tissue evidence="2">Whole Body</tissue>
    </source>
</reference>
<dbReference type="SMART" id="SM00597">
    <property type="entry name" value="ZnF_TTF"/>
    <property type="match status" value="1"/>
</dbReference>
<dbReference type="Proteomes" id="UP000478052">
    <property type="component" value="Unassembled WGS sequence"/>
</dbReference>
<dbReference type="EMBL" id="VUJU01013421">
    <property type="protein sequence ID" value="KAF0704920.1"/>
    <property type="molecule type" value="Genomic_DNA"/>
</dbReference>